<evidence type="ECO:0000259" key="9">
    <source>
        <dbReference type="PROSITE" id="PS51330"/>
    </source>
</evidence>
<comment type="catalytic activity">
    <reaction evidence="7">
        <text>(6S)-5,6,7,8-tetrahydrofolate + NADP(+) = 7,8-dihydrofolate + NADPH + H(+)</text>
        <dbReference type="Rhea" id="RHEA:15009"/>
        <dbReference type="ChEBI" id="CHEBI:15378"/>
        <dbReference type="ChEBI" id="CHEBI:57451"/>
        <dbReference type="ChEBI" id="CHEBI:57453"/>
        <dbReference type="ChEBI" id="CHEBI:57783"/>
        <dbReference type="ChEBI" id="CHEBI:58349"/>
        <dbReference type="EC" id="1.5.1.3"/>
    </reaction>
</comment>
<evidence type="ECO:0000256" key="6">
    <source>
        <dbReference type="ARBA" id="ARBA00023002"/>
    </source>
</evidence>
<dbReference type="SUPFAM" id="SSF53597">
    <property type="entry name" value="Dihydrofolate reductase-like"/>
    <property type="match status" value="1"/>
</dbReference>
<dbReference type="InterPro" id="IPR024072">
    <property type="entry name" value="DHFR-like_dom_sf"/>
</dbReference>
<dbReference type="Pfam" id="PF00186">
    <property type="entry name" value="DHFR_1"/>
    <property type="match status" value="1"/>
</dbReference>
<feature type="domain" description="DHFR" evidence="9">
    <location>
        <begin position="2"/>
        <end position="173"/>
    </location>
</feature>
<evidence type="ECO:0000256" key="8">
    <source>
        <dbReference type="RuleBase" id="RU004474"/>
    </source>
</evidence>
<keyword evidence="5 7" id="KW-0521">NADP</keyword>
<evidence type="ECO:0000256" key="7">
    <source>
        <dbReference type="PIRNR" id="PIRNR000194"/>
    </source>
</evidence>
<dbReference type="GO" id="GO:0046655">
    <property type="term" value="P:folic acid metabolic process"/>
    <property type="evidence" value="ECO:0007669"/>
    <property type="project" value="TreeGrafter"/>
</dbReference>
<dbReference type="GO" id="GO:0005829">
    <property type="term" value="C:cytosol"/>
    <property type="evidence" value="ECO:0007669"/>
    <property type="project" value="TreeGrafter"/>
</dbReference>
<accession>A0A7Y9ZAH4</accession>
<dbReference type="AlphaFoldDB" id="A0A7Y9ZAH4"/>
<dbReference type="GO" id="GO:0050661">
    <property type="term" value="F:NADP binding"/>
    <property type="evidence" value="ECO:0007669"/>
    <property type="project" value="InterPro"/>
</dbReference>
<comment type="similarity">
    <text evidence="2 7 8">Belongs to the dihydrofolate reductase family.</text>
</comment>
<organism evidence="10 11">
    <name type="scientific">Demequina lutea</name>
    <dbReference type="NCBI Taxonomy" id="431489"/>
    <lineage>
        <taxon>Bacteria</taxon>
        <taxon>Bacillati</taxon>
        <taxon>Actinomycetota</taxon>
        <taxon>Actinomycetes</taxon>
        <taxon>Micrococcales</taxon>
        <taxon>Demequinaceae</taxon>
        <taxon>Demequina</taxon>
    </lineage>
</organism>
<dbReference type="UniPathway" id="UPA00077">
    <property type="reaction ID" value="UER00158"/>
</dbReference>
<evidence type="ECO:0000256" key="5">
    <source>
        <dbReference type="ARBA" id="ARBA00022857"/>
    </source>
</evidence>
<evidence type="ECO:0000256" key="4">
    <source>
        <dbReference type="ARBA" id="ARBA00022563"/>
    </source>
</evidence>
<dbReference type="OrthoDB" id="9804315at2"/>
<proteinExistence type="inferred from homology"/>
<sequence>MTIKAMWAQARDDSGRAVIGFEGEMPWSLPEDLVRFQTLTRGHAVIMGRRTWESLPERFRPLPGRTNIVVTSVDALDGAATAGSLAGALALADALVESGDLAEDATRWIIGGARLFAAAIGVADALEVTEIDLTVPGDTFAPEIPAHAWQVEAKMPWALSAGGLQYRFVTYVRRVLTA</sequence>
<dbReference type="GO" id="GO:0046452">
    <property type="term" value="P:dihydrofolate metabolic process"/>
    <property type="evidence" value="ECO:0007669"/>
    <property type="project" value="TreeGrafter"/>
</dbReference>
<reference evidence="10 11" key="1">
    <citation type="submission" date="2020-07" db="EMBL/GenBank/DDBJ databases">
        <title>Sequencing the genomes of 1000 actinobacteria strains.</title>
        <authorList>
            <person name="Klenk H.-P."/>
        </authorList>
    </citation>
    <scope>NUCLEOTIDE SEQUENCE [LARGE SCALE GENOMIC DNA]</scope>
    <source>
        <strain evidence="10 11">DSM 19970</strain>
    </source>
</reference>
<evidence type="ECO:0000313" key="10">
    <source>
        <dbReference type="EMBL" id="NYI41814.1"/>
    </source>
</evidence>
<comment type="pathway">
    <text evidence="1 7">Cofactor biosynthesis; tetrahydrofolate biosynthesis; 5,6,7,8-tetrahydrofolate from 7,8-dihydrofolate: step 1/1.</text>
</comment>
<keyword evidence="6 7" id="KW-0560">Oxidoreductase</keyword>
<keyword evidence="4 7" id="KW-0554">One-carbon metabolism</keyword>
<comment type="function">
    <text evidence="7">Key enzyme in folate metabolism. Catalyzes an essential reaction for de novo glycine and purine synthesis, and for DNA precursor synthesis.</text>
</comment>
<dbReference type="Gene3D" id="3.40.430.10">
    <property type="entry name" value="Dihydrofolate Reductase, subunit A"/>
    <property type="match status" value="1"/>
</dbReference>
<keyword evidence="11" id="KW-1185">Reference proteome</keyword>
<dbReference type="InterPro" id="IPR012259">
    <property type="entry name" value="DHFR"/>
</dbReference>
<dbReference type="PROSITE" id="PS00075">
    <property type="entry name" value="DHFR_1"/>
    <property type="match status" value="1"/>
</dbReference>
<dbReference type="InterPro" id="IPR017925">
    <property type="entry name" value="DHFR_CS"/>
</dbReference>
<dbReference type="CDD" id="cd00209">
    <property type="entry name" value="DHFR"/>
    <property type="match status" value="1"/>
</dbReference>
<gene>
    <name evidence="10" type="ORF">BKA03_001933</name>
</gene>
<dbReference type="PANTHER" id="PTHR48069:SF3">
    <property type="entry name" value="DIHYDROFOLATE REDUCTASE"/>
    <property type="match status" value="1"/>
</dbReference>
<comment type="caution">
    <text evidence="10">The sequence shown here is derived from an EMBL/GenBank/DDBJ whole genome shotgun (WGS) entry which is preliminary data.</text>
</comment>
<dbReference type="GO" id="GO:0004146">
    <property type="term" value="F:dihydrofolate reductase activity"/>
    <property type="evidence" value="ECO:0007669"/>
    <property type="project" value="UniProtKB-EC"/>
</dbReference>
<evidence type="ECO:0000256" key="2">
    <source>
        <dbReference type="ARBA" id="ARBA00009539"/>
    </source>
</evidence>
<evidence type="ECO:0000256" key="1">
    <source>
        <dbReference type="ARBA" id="ARBA00004903"/>
    </source>
</evidence>
<evidence type="ECO:0000313" key="11">
    <source>
        <dbReference type="Proteomes" id="UP000547973"/>
    </source>
</evidence>
<dbReference type="InterPro" id="IPR001796">
    <property type="entry name" value="DHFR_dom"/>
</dbReference>
<dbReference type="PANTHER" id="PTHR48069">
    <property type="entry name" value="DIHYDROFOLATE REDUCTASE"/>
    <property type="match status" value="1"/>
</dbReference>
<dbReference type="GO" id="GO:0006730">
    <property type="term" value="P:one-carbon metabolic process"/>
    <property type="evidence" value="ECO:0007669"/>
    <property type="project" value="UniProtKB-KW"/>
</dbReference>
<dbReference type="PROSITE" id="PS51330">
    <property type="entry name" value="DHFR_2"/>
    <property type="match status" value="1"/>
</dbReference>
<dbReference type="Proteomes" id="UP000547973">
    <property type="component" value="Unassembled WGS sequence"/>
</dbReference>
<protein>
    <recommendedName>
        <fullName evidence="3 7">Dihydrofolate reductase</fullName>
        <ecNumber evidence="3 7">1.5.1.3</ecNumber>
    </recommendedName>
</protein>
<dbReference type="EC" id="1.5.1.3" evidence="3 7"/>
<name>A0A7Y9ZAH4_9MICO</name>
<dbReference type="GO" id="GO:0046654">
    <property type="term" value="P:tetrahydrofolate biosynthetic process"/>
    <property type="evidence" value="ECO:0007669"/>
    <property type="project" value="UniProtKB-UniPathway"/>
</dbReference>
<evidence type="ECO:0000256" key="3">
    <source>
        <dbReference type="ARBA" id="ARBA00012856"/>
    </source>
</evidence>
<dbReference type="RefSeq" id="WP_062075800.1">
    <property type="nucleotide sequence ID" value="NZ_BBRC01000013.1"/>
</dbReference>
<dbReference type="PIRSF" id="PIRSF000194">
    <property type="entry name" value="DHFR"/>
    <property type="match status" value="1"/>
</dbReference>
<dbReference type="PRINTS" id="PR00070">
    <property type="entry name" value="DHFR"/>
</dbReference>
<dbReference type="EMBL" id="JACBZO010000001">
    <property type="protein sequence ID" value="NYI41814.1"/>
    <property type="molecule type" value="Genomic_DNA"/>
</dbReference>